<evidence type="ECO:0000256" key="1">
    <source>
        <dbReference type="ARBA" id="ARBA00004141"/>
    </source>
</evidence>
<evidence type="ECO:0000313" key="7">
    <source>
        <dbReference type="EMBL" id="MDN0075402.1"/>
    </source>
</evidence>
<organism evidence="7 8">
    <name type="scientific">Crenobacter oryzisoli</name>
    <dbReference type="NCBI Taxonomy" id="3056844"/>
    <lineage>
        <taxon>Bacteria</taxon>
        <taxon>Pseudomonadati</taxon>
        <taxon>Pseudomonadota</taxon>
        <taxon>Betaproteobacteria</taxon>
        <taxon>Neisseriales</taxon>
        <taxon>Neisseriaceae</taxon>
        <taxon>Crenobacter</taxon>
    </lineage>
</organism>
<feature type="transmembrane region" description="Helical" evidence="6">
    <location>
        <begin position="20"/>
        <end position="39"/>
    </location>
</feature>
<evidence type="ECO:0000256" key="2">
    <source>
        <dbReference type="ARBA" id="ARBA00022692"/>
    </source>
</evidence>
<gene>
    <name evidence="7" type="ORF">QU481_10920</name>
</gene>
<accession>A0ABT7XNN3</accession>
<keyword evidence="4 6" id="KW-1133">Transmembrane helix</keyword>
<evidence type="ECO:0000256" key="5">
    <source>
        <dbReference type="ARBA" id="ARBA00023136"/>
    </source>
</evidence>
<name>A0ABT7XNN3_9NEIS</name>
<feature type="transmembrane region" description="Helical" evidence="6">
    <location>
        <begin position="185"/>
        <end position="205"/>
    </location>
</feature>
<keyword evidence="3" id="KW-0378">Hydrolase</keyword>
<dbReference type="Proteomes" id="UP001168540">
    <property type="component" value="Unassembled WGS sequence"/>
</dbReference>
<dbReference type="InterPro" id="IPR008901">
    <property type="entry name" value="ACER"/>
</dbReference>
<dbReference type="Pfam" id="PF05875">
    <property type="entry name" value="Ceramidase"/>
    <property type="match status" value="1"/>
</dbReference>
<sequence length="224" mass="24492">MAYIHLYCERLAPGLLGEPVNTLTNLAFFAAAWLVWHRTEQAGAWRNRSRLLAGLIALIGAGSFTFHAVATTWAEWLDELPILLFQLVFLWCYGRDVLGFRRVVAGLGLVVFLALVVQAGHYPALLNGSLAYFPALLVLLGIGAYHGLTQRAGARLFLAAGGVFVVSVFFRSIDMAVCPSFTLGTHFLWHLLNAAVLGLSALGLLDNVMEEERKLGLIPDEVRA</sequence>
<protein>
    <submittedName>
        <fullName evidence="7">Ceramidase domain-containing protein</fullName>
    </submittedName>
</protein>
<evidence type="ECO:0000256" key="6">
    <source>
        <dbReference type="SAM" id="Phobius"/>
    </source>
</evidence>
<feature type="transmembrane region" description="Helical" evidence="6">
    <location>
        <begin position="103"/>
        <end position="124"/>
    </location>
</feature>
<proteinExistence type="predicted"/>
<keyword evidence="5 6" id="KW-0472">Membrane</keyword>
<feature type="transmembrane region" description="Helical" evidence="6">
    <location>
        <begin position="155"/>
        <end position="173"/>
    </location>
</feature>
<feature type="transmembrane region" description="Helical" evidence="6">
    <location>
        <begin position="130"/>
        <end position="148"/>
    </location>
</feature>
<comment type="caution">
    <text evidence="7">The sequence shown here is derived from an EMBL/GenBank/DDBJ whole genome shotgun (WGS) entry which is preliminary data.</text>
</comment>
<reference evidence="7" key="1">
    <citation type="submission" date="2023-06" db="EMBL/GenBank/DDBJ databases">
        <authorList>
            <person name="Zhang S."/>
        </authorList>
    </citation>
    <scope>NUCLEOTIDE SEQUENCE</scope>
    <source>
        <strain evidence="7">SG2303</strain>
    </source>
</reference>
<keyword evidence="8" id="KW-1185">Reference proteome</keyword>
<dbReference type="EMBL" id="JAUEDK010000017">
    <property type="protein sequence ID" value="MDN0075402.1"/>
    <property type="molecule type" value="Genomic_DNA"/>
</dbReference>
<feature type="transmembrane region" description="Helical" evidence="6">
    <location>
        <begin position="51"/>
        <end position="70"/>
    </location>
</feature>
<evidence type="ECO:0000256" key="4">
    <source>
        <dbReference type="ARBA" id="ARBA00022989"/>
    </source>
</evidence>
<evidence type="ECO:0000313" key="8">
    <source>
        <dbReference type="Proteomes" id="UP001168540"/>
    </source>
</evidence>
<comment type="subcellular location">
    <subcellularLocation>
        <location evidence="1">Membrane</location>
        <topology evidence="1">Multi-pass membrane protein</topology>
    </subcellularLocation>
</comment>
<dbReference type="RefSeq" id="WP_289830010.1">
    <property type="nucleotide sequence ID" value="NZ_JAUEDK010000017.1"/>
</dbReference>
<evidence type="ECO:0000256" key="3">
    <source>
        <dbReference type="ARBA" id="ARBA00022801"/>
    </source>
</evidence>
<keyword evidence="2 6" id="KW-0812">Transmembrane</keyword>
<feature type="transmembrane region" description="Helical" evidence="6">
    <location>
        <begin position="76"/>
        <end position="94"/>
    </location>
</feature>